<dbReference type="STRING" id="908615.SAMN05421540_103236"/>
<dbReference type="Gene3D" id="1.10.10.10">
    <property type="entry name" value="Winged helix-like DNA-binding domain superfamily/Winged helix DNA-binding domain"/>
    <property type="match status" value="1"/>
</dbReference>
<evidence type="ECO:0008006" key="3">
    <source>
        <dbReference type="Google" id="ProtNLM"/>
    </source>
</evidence>
<dbReference type="RefSeq" id="WP_093240931.1">
    <property type="nucleotide sequence ID" value="NZ_FNQF01000003.1"/>
</dbReference>
<keyword evidence="2" id="KW-1185">Reference proteome</keyword>
<dbReference type="InterPro" id="IPR036388">
    <property type="entry name" value="WH-like_DNA-bd_sf"/>
</dbReference>
<evidence type="ECO:0000313" key="1">
    <source>
        <dbReference type="EMBL" id="SEA14208.1"/>
    </source>
</evidence>
<protein>
    <recommendedName>
        <fullName evidence="3">DNA-binding transcriptional regulator GbsR, MarR family</fullName>
    </recommendedName>
</protein>
<dbReference type="EMBL" id="FNQF01000003">
    <property type="protein sequence ID" value="SEA14208.1"/>
    <property type="molecule type" value="Genomic_DNA"/>
</dbReference>
<reference evidence="1 2" key="1">
    <citation type="submission" date="2016-10" db="EMBL/GenBank/DDBJ databases">
        <authorList>
            <person name="de Groot N.N."/>
        </authorList>
    </citation>
    <scope>NUCLEOTIDE SEQUENCE [LARGE SCALE GENOMIC DNA]</scope>
    <source>
        <strain evidence="1 2">DSM 23581</strain>
    </source>
</reference>
<dbReference type="SUPFAM" id="SSF46785">
    <property type="entry name" value="Winged helix' DNA-binding domain"/>
    <property type="match status" value="1"/>
</dbReference>
<proteinExistence type="predicted"/>
<gene>
    <name evidence="1" type="ORF">SAMN05421540_103236</name>
</gene>
<name>A0A1H3YT09_9FLAO</name>
<dbReference type="AlphaFoldDB" id="A0A1H3YT09"/>
<sequence length="160" mass="18647">MNQQLEERRSVLIEKLGVFFEKEHHLAPVAARIFSLIILSGKKGVTFEELVCRLKAGESTVSTHLESLQLHNKIEYFTLVGDRKRYFIVNKDLMLNSLDELQKQWTEQKSLFQEVLSFKKECMAEDESGEENFDLQFQKNFIAYADDILQSISKLKSKIK</sequence>
<organism evidence="1 2">
    <name type="scientific">Psychroflexus halocasei</name>
    <dbReference type="NCBI Taxonomy" id="908615"/>
    <lineage>
        <taxon>Bacteria</taxon>
        <taxon>Pseudomonadati</taxon>
        <taxon>Bacteroidota</taxon>
        <taxon>Flavobacteriia</taxon>
        <taxon>Flavobacteriales</taxon>
        <taxon>Flavobacteriaceae</taxon>
        <taxon>Psychroflexus</taxon>
    </lineage>
</organism>
<dbReference type="Proteomes" id="UP000198820">
    <property type="component" value="Unassembled WGS sequence"/>
</dbReference>
<evidence type="ECO:0000313" key="2">
    <source>
        <dbReference type="Proteomes" id="UP000198820"/>
    </source>
</evidence>
<accession>A0A1H3YT09</accession>
<dbReference type="InterPro" id="IPR036390">
    <property type="entry name" value="WH_DNA-bd_sf"/>
</dbReference>